<sequence>MEHENVRPADTSLAAHAFGELRAEISLLRRAVERLTDERTAQPDYGPSLEAISKRLEDVGVWARSISERPLIKLKPEALERAIADAAIGSRARDQQMLNQAQGAMEAAGKRIDALIARGRAASEQDRELRHNRIAFAFAGMVLWSMLPGAVARSLPVSWNVPERIAARMLGSDMWAAGANMMAKANPERWNQIVDHERERALTKKR</sequence>
<dbReference type="Pfam" id="PF19613">
    <property type="entry name" value="DUF6118"/>
    <property type="match status" value="1"/>
</dbReference>
<gene>
    <name evidence="1" type="ORF">GGR39_000525</name>
</gene>
<evidence type="ECO:0000313" key="2">
    <source>
        <dbReference type="Proteomes" id="UP000561459"/>
    </source>
</evidence>
<organism evidence="1 2">
    <name type="scientific">Novosphingobium fluoreni</name>
    <dbReference type="NCBI Taxonomy" id="1391222"/>
    <lineage>
        <taxon>Bacteria</taxon>
        <taxon>Pseudomonadati</taxon>
        <taxon>Pseudomonadota</taxon>
        <taxon>Alphaproteobacteria</taxon>
        <taxon>Sphingomonadales</taxon>
        <taxon>Sphingomonadaceae</taxon>
        <taxon>Novosphingobium</taxon>
    </lineage>
</organism>
<comment type="caution">
    <text evidence="1">The sequence shown here is derived from an EMBL/GenBank/DDBJ whole genome shotgun (WGS) entry which is preliminary data.</text>
</comment>
<evidence type="ECO:0000313" key="1">
    <source>
        <dbReference type="EMBL" id="MBB3938896.1"/>
    </source>
</evidence>
<dbReference type="Proteomes" id="UP000561459">
    <property type="component" value="Unassembled WGS sequence"/>
</dbReference>
<name>A0A7W6FX67_9SPHN</name>
<keyword evidence="2" id="KW-1185">Reference proteome</keyword>
<accession>A0A7W6FX67</accession>
<dbReference type="EMBL" id="JACIDY010000001">
    <property type="protein sequence ID" value="MBB3938896.1"/>
    <property type="molecule type" value="Genomic_DNA"/>
</dbReference>
<dbReference type="InterPro" id="IPR046121">
    <property type="entry name" value="DUF6118"/>
</dbReference>
<reference evidence="1 2" key="1">
    <citation type="submission" date="2020-08" db="EMBL/GenBank/DDBJ databases">
        <title>Genomic Encyclopedia of Type Strains, Phase IV (KMG-IV): sequencing the most valuable type-strain genomes for metagenomic binning, comparative biology and taxonomic classification.</title>
        <authorList>
            <person name="Goeker M."/>
        </authorList>
    </citation>
    <scope>NUCLEOTIDE SEQUENCE [LARGE SCALE GENOMIC DNA]</scope>
    <source>
        <strain evidence="1 2">DSM 27568</strain>
    </source>
</reference>
<dbReference type="RefSeq" id="WP_183615735.1">
    <property type="nucleotide sequence ID" value="NZ_JACIDY010000001.1"/>
</dbReference>
<protein>
    <submittedName>
        <fullName evidence="1">Uncharacterized protein</fullName>
    </submittedName>
</protein>
<dbReference type="AlphaFoldDB" id="A0A7W6FX67"/>
<proteinExistence type="predicted"/>